<dbReference type="EMBL" id="JANAVB010026999">
    <property type="protein sequence ID" value="KAJ6818732.1"/>
    <property type="molecule type" value="Genomic_DNA"/>
</dbReference>
<keyword evidence="3" id="KW-0489">Methyltransferase</keyword>
<dbReference type="SMART" id="SM00466">
    <property type="entry name" value="SRA"/>
    <property type="match status" value="1"/>
</dbReference>
<feature type="domain" description="Pre-SET" evidence="11">
    <location>
        <begin position="455"/>
        <end position="516"/>
    </location>
</feature>
<dbReference type="Gene3D" id="2.30.280.10">
    <property type="entry name" value="SRA-YDG"/>
    <property type="match status" value="1"/>
</dbReference>
<dbReference type="GO" id="GO:0008270">
    <property type="term" value="F:zinc ion binding"/>
    <property type="evidence" value="ECO:0007669"/>
    <property type="project" value="InterPro"/>
</dbReference>
<feature type="domain" description="Post-SET" evidence="12">
    <location>
        <begin position="679"/>
        <end position="695"/>
    </location>
</feature>
<gene>
    <name evidence="14" type="ORF">M6B38_131795</name>
</gene>
<organism evidence="14 15">
    <name type="scientific">Iris pallida</name>
    <name type="common">Sweet iris</name>
    <dbReference type="NCBI Taxonomy" id="29817"/>
    <lineage>
        <taxon>Eukaryota</taxon>
        <taxon>Viridiplantae</taxon>
        <taxon>Streptophyta</taxon>
        <taxon>Embryophyta</taxon>
        <taxon>Tracheophyta</taxon>
        <taxon>Spermatophyta</taxon>
        <taxon>Magnoliopsida</taxon>
        <taxon>Liliopsida</taxon>
        <taxon>Asparagales</taxon>
        <taxon>Iridaceae</taxon>
        <taxon>Iridoideae</taxon>
        <taxon>Irideae</taxon>
        <taxon>Iris</taxon>
    </lineage>
</organism>
<dbReference type="Gene3D" id="2.170.270.10">
    <property type="entry name" value="SET domain"/>
    <property type="match status" value="1"/>
</dbReference>
<dbReference type="PROSITE" id="PS51015">
    <property type="entry name" value="YDG"/>
    <property type="match status" value="1"/>
</dbReference>
<dbReference type="GO" id="GO:0042054">
    <property type="term" value="F:histone methyltransferase activity"/>
    <property type="evidence" value="ECO:0007669"/>
    <property type="project" value="InterPro"/>
</dbReference>
<dbReference type="GO" id="GO:0032259">
    <property type="term" value="P:methylation"/>
    <property type="evidence" value="ECO:0007669"/>
    <property type="project" value="UniProtKB-KW"/>
</dbReference>
<dbReference type="GO" id="GO:0005634">
    <property type="term" value="C:nucleus"/>
    <property type="evidence" value="ECO:0007669"/>
    <property type="project" value="UniProtKB-SubCell"/>
</dbReference>
<dbReference type="GO" id="GO:0005694">
    <property type="term" value="C:chromosome"/>
    <property type="evidence" value="ECO:0007669"/>
    <property type="project" value="UniProtKB-SubCell"/>
</dbReference>
<dbReference type="InterPro" id="IPR046341">
    <property type="entry name" value="SET_dom_sf"/>
</dbReference>
<evidence type="ECO:0000256" key="7">
    <source>
        <dbReference type="ARBA" id="ARBA00023242"/>
    </source>
</evidence>
<evidence type="ECO:0000259" key="12">
    <source>
        <dbReference type="PROSITE" id="PS50868"/>
    </source>
</evidence>
<evidence type="ECO:0000256" key="1">
    <source>
        <dbReference type="ARBA" id="ARBA00004286"/>
    </source>
</evidence>
<dbReference type="InterPro" id="IPR051357">
    <property type="entry name" value="H3K9_HMTase_SUVAR3-9"/>
</dbReference>
<evidence type="ECO:0000313" key="15">
    <source>
        <dbReference type="Proteomes" id="UP001140949"/>
    </source>
</evidence>
<dbReference type="PROSITE" id="PS50867">
    <property type="entry name" value="PRE_SET"/>
    <property type="match status" value="1"/>
</dbReference>
<evidence type="ECO:0000256" key="4">
    <source>
        <dbReference type="ARBA" id="ARBA00022679"/>
    </source>
</evidence>
<evidence type="ECO:0000256" key="3">
    <source>
        <dbReference type="ARBA" id="ARBA00022603"/>
    </source>
</evidence>
<dbReference type="GO" id="GO:0003690">
    <property type="term" value="F:double-stranded DNA binding"/>
    <property type="evidence" value="ECO:0007669"/>
    <property type="project" value="TreeGrafter"/>
</dbReference>
<proteinExistence type="predicted"/>
<dbReference type="SUPFAM" id="SSF88697">
    <property type="entry name" value="PUA domain-like"/>
    <property type="match status" value="1"/>
</dbReference>
<comment type="subcellular location">
    <subcellularLocation>
        <location evidence="1">Chromosome</location>
    </subcellularLocation>
    <subcellularLocation>
        <location evidence="8">Nucleus</location>
    </subcellularLocation>
</comment>
<feature type="region of interest" description="Disordered" evidence="9">
    <location>
        <begin position="1"/>
        <end position="20"/>
    </location>
</feature>
<reference evidence="14" key="1">
    <citation type="journal article" date="2023" name="GigaByte">
        <title>Genome assembly of the bearded iris, Iris pallida Lam.</title>
        <authorList>
            <person name="Bruccoleri R.E."/>
            <person name="Oakeley E.J."/>
            <person name="Faust A.M.E."/>
            <person name="Altorfer M."/>
            <person name="Dessus-Babus S."/>
            <person name="Burckhardt D."/>
            <person name="Oertli M."/>
            <person name="Naumann U."/>
            <person name="Petersen F."/>
            <person name="Wong J."/>
        </authorList>
    </citation>
    <scope>NUCLEOTIDE SEQUENCE</scope>
    <source>
        <strain evidence="14">GSM-AAB239-AS_SAM_17_03QT</strain>
    </source>
</reference>
<keyword evidence="5" id="KW-0949">S-adenosyl-L-methionine</keyword>
<dbReference type="PROSITE" id="PS51575">
    <property type="entry name" value="SAM_MT43_SUVAR39_2"/>
    <property type="match status" value="1"/>
</dbReference>
<dbReference type="PANTHER" id="PTHR45660:SF13">
    <property type="entry name" value="HISTONE-LYSINE N-METHYLTRANSFERASE SETMAR"/>
    <property type="match status" value="1"/>
</dbReference>
<reference evidence="14" key="2">
    <citation type="submission" date="2023-04" db="EMBL/GenBank/DDBJ databases">
        <authorList>
            <person name="Bruccoleri R.E."/>
            <person name="Oakeley E.J."/>
            <person name="Faust A.-M."/>
            <person name="Dessus-Babus S."/>
            <person name="Altorfer M."/>
            <person name="Burckhardt D."/>
            <person name="Oertli M."/>
            <person name="Naumann U."/>
            <person name="Petersen F."/>
            <person name="Wong J."/>
        </authorList>
    </citation>
    <scope>NUCLEOTIDE SEQUENCE</scope>
    <source>
        <strain evidence="14">GSM-AAB239-AS_SAM_17_03QT</strain>
        <tissue evidence="14">Leaf</tissue>
    </source>
</reference>
<dbReference type="AlphaFoldDB" id="A0AAX6FQR8"/>
<sequence>MMDGSSGCGLSTSAGGETDVKPLRTLAPMFPATVGLKASGPPPTGIPGFVFVTPFGSFAPGADATFPPSFRPLFPTLATPPSSGDAPLNPTPLTAARLDLNGSVRRAPVWAAATGAEPVVSGDPLSSTSSGRKSKRPVHLDGHQAGRSTYEKKARPEKAKRVLGGRTAVLQSFLSQEPRESVEAVLMAFEALRRRVLQLDEAKDATRRADLKVGNVMMNNDLRVNKAKRIGPVPGIEVGDMFYFRFEMLLVGLHSQVMAGIDRMTAKFGNEEDTVAIGIVSAGGYENEEEDVDVLIYSGQGGASGRNDKMIVDDQKLERGNLALERSLHWANGIRVIRSAKDPSSPTVKIYIYDGIYKVRESWIEKGKSGFNMFKFKLLREPGQPDGFAVWKRTQKWIEHPSLRGSVILSDISSGRENIPVCLVNDVDYEKGPCHFTYVTNVRYPSPIGSMKSLRRCMCQSVCLPGDASCSCAQQNEADLPYSSNGLLVSRKPLVYECTASCPCSVNCRNRVTQKGIRFHFEVFKTRDRGWGLRSWDPIRAGTFICEYTGEVIDKIRLGNDIEENNYVFQKLAQEKPLKWNYIPELLEEPSRAESSESSRPLPIIISAKNMGNVARFMNHSCSPNVFWQPVLYDHGDEGFPHIMFFAIKHIPPMTELTYDYGLSIAEGQGSGNGVGSHRTKKCLCGSSKCRGIFG</sequence>
<dbReference type="InterPro" id="IPR025794">
    <property type="entry name" value="H3-K9-MeTrfase_plant"/>
</dbReference>
<accession>A0AAX6FQR8</accession>
<evidence type="ECO:0000259" key="13">
    <source>
        <dbReference type="PROSITE" id="PS51015"/>
    </source>
</evidence>
<evidence type="ECO:0000256" key="6">
    <source>
        <dbReference type="ARBA" id="ARBA00022853"/>
    </source>
</evidence>
<feature type="domain" description="YDG" evidence="13">
    <location>
        <begin position="231"/>
        <end position="380"/>
    </location>
</feature>
<dbReference type="Pfam" id="PF05033">
    <property type="entry name" value="Pre-SET"/>
    <property type="match status" value="1"/>
</dbReference>
<protein>
    <submittedName>
        <fullName evidence="14">Histone-lysine N-methyltransferase, H3 lysine-9 specific SUVH1-like</fullName>
    </submittedName>
</protein>
<evidence type="ECO:0000256" key="2">
    <source>
        <dbReference type="ARBA" id="ARBA00022454"/>
    </source>
</evidence>
<dbReference type="Pfam" id="PF00856">
    <property type="entry name" value="SET"/>
    <property type="match status" value="1"/>
</dbReference>
<dbReference type="Pfam" id="PF02182">
    <property type="entry name" value="SAD_SRA"/>
    <property type="match status" value="1"/>
</dbReference>
<evidence type="ECO:0000256" key="5">
    <source>
        <dbReference type="ARBA" id="ARBA00022691"/>
    </source>
</evidence>
<evidence type="ECO:0000313" key="14">
    <source>
        <dbReference type="EMBL" id="KAJ6818732.1"/>
    </source>
</evidence>
<dbReference type="InterPro" id="IPR015947">
    <property type="entry name" value="PUA-like_sf"/>
</dbReference>
<dbReference type="SUPFAM" id="SSF82199">
    <property type="entry name" value="SET domain"/>
    <property type="match status" value="1"/>
</dbReference>
<feature type="compositionally biased region" description="Basic and acidic residues" evidence="9">
    <location>
        <begin position="138"/>
        <end position="158"/>
    </location>
</feature>
<dbReference type="InterPro" id="IPR001214">
    <property type="entry name" value="SET_dom"/>
</dbReference>
<feature type="region of interest" description="Disordered" evidence="9">
    <location>
        <begin position="118"/>
        <end position="158"/>
    </location>
</feature>
<dbReference type="InterPro" id="IPR036987">
    <property type="entry name" value="SRA-YDG_sf"/>
</dbReference>
<keyword evidence="15" id="KW-1185">Reference proteome</keyword>
<evidence type="ECO:0000256" key="8">
    <source>
        <dbReference type="PROSITE-ProRule" id="PRU00358"/>
    </source>
</evidence>
<name>A0AAX6FQR8_IRIPA</name>
<keyword evidence="6" id="KW-0156">Chromatin regulator</keyword>
<evidence type="ECO:0000259" key="11">
    <source>
        <dbReference type="PROSITE" id="PS50867"/>
    </source>
</evidence>
<dbReference type="InterPro" id="IPR003105">
    <property type="entry name" value="SRA_YDG"/>
</dbReference>
<keyword evidence="4" id="KW-0808">Transferase</keyword>
<keyword evidence="7 8" id="KW-0539">Nucleus</keyword>
<feature type="region of interest" description="Disordered" evidence="9">
    <location>
        <begin position="73"/>
        <end position="94"/>
    </location>
</feature>
<evidence type="ECO:0000259" key="10">
    <source>
        <dbReference type="PROSITE" id="PS50280"/>
    </source>
</evidence>
<evidence type="ECO:0000256" key="9">
    <source>
        <dbReference type="SAM" id="MobiDB-lite"/>
    </source>
</evidence>
<feature type="domain" description="SET" evidence="10">
    <location>
        <begin position="519"/>
        <end position="662"/>
    </location>
</feature>
<keyword evidence="2" id="KW-0158">Chromosome</keyword>
<dbReference type="PROSITE" id="PS50280">
    <property type="entry name" value="SET"/>
    <property type="match status" value="1"/>
</dbReference>
<dbReference type="SMART" id="SM00317">
    <property type="entry name" value="SET"/>
    <property type="match status" value="1"/>
</dbReference>
<dbReference type="Proteomes" id="UP001140949">
    <property type="component" value="Unassembled WGS sequence"/>
</dbReference>
<dbReference type="InterPro" id="IPR007728">
    <property type="entry name" value="Pre-SET_dom"/>
</dbReference>
<dbReference type="PANTHER" id="PTHR45660">
    <property type="entry name" value="HISTONE-LYSINE N-METHYLTRANSFERASE SETMAR"/>
    <property type="match status" value="1"/>
</dbReference>
<dbReference type="PROSITE" id="PS50868">
    <property type="entry name" value="POST_SET"/>
    <property type="match status" value="1"/>
</dbReference>
<dbReference type="InterPro" id="IPR003616">
    <property type="entry name" value="Post-SET_dom"/>
</dbReference>
<dbReference type="SMART" id="SM00468">
    <property type="entry name" value="PreSET"/>
    <property type="match status" value="1"/>
</dbReference>
<comment type="caution">
    <text evidence="14">The sequence shown here is derived from an EMBL/GenBank/DDBJ whole genome shotgun (WGS) entry which is preliminary data.</text>
</comment>